<reference evidence="2 3" key="1">
    <citation type="submission" date="2016-10" db="EMBL/GenBank/DDBJ databases">
        <authorList>
            <person name="de Groot N.N."/>
        </authorList>
    </citation>
    <scope>NUCLEOTIDE SEQUENCE [LARGE SCALE GENOMIC DNA]</scope>
    <source>
        <strain evidence="2 3">CGMCC 1.10457</strain>
    </source>
</reference>
<accession>A0A1I6L0C0</accession>
<dbReference type="STRING" id="767519.SAMN05216559_1667"/>
<protein>
    <submittedName>
        <fullName evidence="2">Uncharacterized protein</fullName>
    </submittedName>
</protein>
<dbReference type="Proteomes" id="UP000199062">
    <property type="component" value="Unassembled WGS sequence"/>
</dbReference>
<keyword evidence="3" id="KW-1185">Reference proteome</keyword>
<feature type="transmembrane region" description="Helical" evidence="1">
    <location>
        <begin position="54"/>
        <end position="75"/>
    </location>
</feature>
<evidence type="ECO:0000313" key="3">
    <source>
        <dbReference type="Proteomes" id="UP000199062"/>
    </source>
</evidence>
<evidence type="ECO:0000256" key="1">
    <source>
        <dbReference type="SAM" id="Phobius"/>
    </source>
</evidence>
<keyword evidence="1" id="KW-1133">Transmembrane helix</keyword>
<organism evidence="2 3">
    <name type="scientific">Halomicrobium zhouii</name>
    <dbReference type="NCBI Taxonomy" id="767519"/>
    <lineage>
        <taxon>Archaea</taxon>
        <taxon>Methanobacteriati</taxon>
        <taxon>Methanobacteriota</taxon>
        <taxon>Stenosarchaea group</taxon>
        <taxon>Halobacteria</taxon>
        <taxon>Halobacteriales</taxon>
        <taxon>Haloarculaceae</taxon>
        <taxon>Halomicrobium</taxon>
    </lineage>
</organism>
<dbReference type="RefSeq" id="WP_089815812.1">
    <property type="nucleotide sequence ID" value="NZ_FOZK01000002.1"/>
</dbReference>
<feature type="transmembrane region" description="Helical" evidence="1">
    <location>
        <begin position="20"/>
        <end position="42"/>
    </location>
</feature>
<feature type="transmembrane region" description="Helical" evidence="1">
    <location>
        <begin position="200"/>
        <end position="220"/>
    </location>
</feature>
<name>A0A1I6L0C0_9EURY</name>
<keyword evidence="1" id="KW-0472">Membrane</keyword>
<feature type="transmembrane region" description="Helical" evidence="1">
    <location>
        <begin position="110"/>
        <end position="127"/>
    </location>
</feature>
<dbReference type="AlphaFoldDB" id="A0A1I6L0C0"/>
<gene>
    <name evidence="2" type="ORF">SAMN05216559_1667</name>
</gene>
<dbReference type="OrthoDB" id="271158at2157"/>
<proteinExistence type="predicted"/>
<keyword evidence="1" id="KW-0812">Transmembrane</keyword>
<feature type="transmembrane region" description="Helical" evidence="1">
    <location>
        <begin position="87"/>
        <end position="104"/>
    </location>
</feature>
<evidence type="ECO:0000313" key="2">
    <source>
        <dbReference type="EMBL" id="SFR96630.1"/>
    </source>
</evidence>
<dbReference type="EMBL" id="FOZK01000002">
    <property type="protein sequence ID" value="SFR96630.1"/>
    <property type="molecule type" value="Genomic_DNA"/>
</dbReference>
<sequence>MATPERTGSSASRDVATVWLRLLLVAAVALVETLVLGVWLVLVWTSPTLSLATGFAFAVLAGGLVVAFFGTDLAVNGSAASFPGLRAIAVVLFEVAAWALWLLVASRVDGLAGIAAAGAAFALVLVPQHTVADNVLRGESLVATLVDFDALGASLVQAGGATLWLLFTLHEAFVAELLTDAEAAFGEQVPVDLTTIDPGLVGLAALAAALFVEHLVGVSFSRHG</sequence>